<comment type="caution">
    <text evidence="1">The sequence shown here is derived from an EMBL/GenBank/DDBJ whole genome shotgun (WGS) entry which is preliminary data.</text>
</comment>
<dbReference type="Pfam" id="PF05159">
    <property type="entry name" value="Capsule_synth"/>
    <property type="match status" value="1"/>
</dbReference>
<proteinExistence type="predicted"/>
<protein>
    <submittedName>
        <fullName evidence="1">Capsular biosynthesis protein</fullName>
    </submittedName>
</protein>
<dbReference type="InterPro" id="IPR007833">
    <property type="entry name" value="Capsule_polysaccharide_synth"/>
</dbReference>
<dbReference type="Proteomes" id="UP001597371">
    <property type="component" value="Unassembled WGS sequence"/>
</dbReference>
<evidence type="ECO:0000313" key="1">
    <source>
        <dbReference type="EMBL" id="MFD2237984.1"/>
    </source>
</evidence>
<accession>A0ABW5CL10</accession>
<dbReference type="RefSeq" id="WP_209739289.1">
    <property type="nucleotide sequence ID" value="NZ_CP072611.1"/>
</dbReference>
<evidence type="ECO:0000313" key="2">
    <source>
        <dbReference type="Proteomes" id="UP001597371"/>
    </source>
</evidence>
<organism evidence="1 2">
    <name type="scientific">Aureimonas populi</name>
    <dbReference type="NCBI Taxonomy" id="1701758"/>
    <lineage>
        <taxon>Bacteria</taxon>
        <taxon>Pseudomonadati</taxon>
        <taxon>Pseudomonadota</taxon>
        <taxon>Alphaproteobacteria</taxon>
        <taxon>Hyphomicrobiales</taxon>
        <taxon>Aurantimonadaceae</taxon>
        <taxon>Aureimonas</taxon>
    </lineage>
</organism>
<gene>
    <name evidence="1" type="ORF">ACFSKQ_11000</name>
</gene>
<sequence length="450" mass="49639">MTNSSNVVALPVAGGGATEAGRVPRVLLLQGPVGPFFRKLQDALNEGGFDAWRVTFNAGDRFFARGHKTVNYGERPSRYASWLRALLVDGGFSMVVLFGCARPIHEIARNVCRKLSIPVLSLEEGYFRPGFVTMEEGGNCAASPIAGRLPSEDGQGWTEPVRSDSPRSSFAQMGRYAAVYYLVHGLLSRRAERRFFHKRERLNLMQEAHCWARSAFRKYADLPRNSACMERLLERHDGQFYLVPLQVPDDGQLHLRFGLGWSNTSVIERLVASFARRAPRATRLVFKVHPIDRGHFDYVGHVQAIAELHGVSGRVDVLSSGSVGLMARHCRGMITINSSSGFSALHHGRPLGVLGRAIYGHEQLVSLLGDDTDIDRFWTEARAAPAALRQEYLGWLRARSLKPGDFYLAEEFAVTAQAVTDWCAAQAKSPSRTAYPPVVAFPADASLAAG</sequence>
<name>A0ABW5CL10_9HYPH</name>
<keyword evidence="2" id="KW-1185">Reference proteome</keyword>
<dbReference type="EMBL" id="JBHUIJ010000013">
    <property type="protein sequence ID" value="MFD2237984.1"/>
    <property type="molecule type" value="Genomic_DNA"/>
</dbReference>
<reference evidence="2" key="1">
    <citation type="journal article" date="2019" name="Int. J. Syst. Evol. Microbiol.">
        <title>The Global Catalogue of Microorganisms (GCM) 10K type strain sequencing project: providing services to taxonomists for standard genome sequencing and annotation.</title>
        <authorList>
            <consortium name="The Broad Institute Genomics Platform"/>
            <consortium name="The Broad Institute Genome Sequencing Center for Infectious Disease"/>
            <person name="Wu L."/>
            <person name="Ma J."/>
        </authorList>
    </citation>
    <scope>NUCLEOTIDE SEQUENCE [LARGE SCALE GENOMIC DNA]</scope>
    <source>
        <strain evidence="2">ZS-35-S2</strain>
    </source>
</reference>